<evidence type="ECO:0000259" key="1">
    <source>
        <dbReference type="SMART" id="SM00256"/>
    </source>
</evidence>
<evidence type="ECO:0000313" key="3">
    <source>
        <dbReference type="Proteomes" id="UP000595140"/>
    </source>
</evidence>
<dbReference type="EMBL" id="OOIL02000262">
    <property type="protein sequence ID" value="VFQ63018.1"/>
    <property type="molecule type" value="Genomic_DNA"/>
</dbReference>
<proteinExistence type="predicted"/>
<dbReference type="InterPro" id="IPR001810">
    <property type="entry name" value="F-box_dom"/>
</dbReference>
<organism evidence="2 3">
    <name type="scientific">Cuscuta campestris</name>
    <dbReference type="NCBI Taxonomy" id="132261"/>
    <lineage>
        <taxon>Eukaryota</taxon>
        <taxon>Viridiplantae</taxon>
        <taxon>Streptophyta</taxon>
        <taxon>Embryophyta</taxon>
        <taxon>Tracheophyta</taxon>
        <taxon>Spermatophyta</taxon>
        <taxon>Magnoliopsida</taxon>
        <taxon>eudicotyledons</taxon>
        <taxon>Gunneridae</taxon>
        <taxon>Pentapetalae</taxon>
        <taxon>asterids</taxon>
        <taxon>lamiids</taxon>
        <taxon>Solanales</taxon>
        <taxon>Convolvulaceae</taxon>
        <taxon>Cuscuteae</taxon>
        <taxon>Cuscuta</taxon>
        <taxon>Cuscuta subgen. Grammica</taxon>
        <taxon>Cuscuta sect. Cleistogrammica</taxon>
    </lineage>
</organism>
<dbReference type="OrthoDB" id="1306079at2759"/>
<dbReference type="PANTHER" id="PTHR31672">
    <property type="entry name" value="BNACNNG10540D PROTEIN"/>
    <property type="match status" value="1"/>
</dbReference>
<dbReference type="PANTHER" id="PTHR31672:SF2">
    <property type="entry name" value="F-BOX DOMAIN-CONTAINING PROTEIN"/>
    <property type="match status" value="1"/>
</dbReference>
<dbReference type="AlphaFoldDB" id="A0A484KDS6"/>
<reference evidence="2 3" key="1">
    <citation type="submission" date="2018-04" db="EMBL/GenBank/DDBJ databases">
        <authorList>
            <person name="Vogel A."/>
        </authorList>
    </citation>
    <scope>NUCLEOTIDE SEQUENCE [LARGE SCALE GENOMIC DNA]</scope>
</reference>
<dbReference type="Pfam" id="PF12937">
    <property type="entry name" value="F-box-like"/>
    <property type="match status" value="1"/>
</dbReference>
<evidence type="ECO:0000313" key="2">
    <source>
        <dbReference type="EMBL" id="VFQ63018.1"/>
    </source>
</evidence>
<dbReference type="Gene3D" id="1.20.1280.50">
    <property type="match status" value="1"/>
</dbReference>
<protein>
    <recommendedName>
        <fullName evidence="1">F-box domain-containing protein</fullName>
    </recommendedName>
</protein>
<gene>
    <name evidence="2" type="ORF">CCAM_LOCUS4794</name>
</gene>
<dbReference type="SMART" id="SM00256">
    <property type="entry name" value="FBOX"/>
    <property type="match status" value="1"/>
</dbReference>
<dbReference type="Proteomes" id="UP000595140">
    <property type="component" value="Unassembled WGS sequence"/>
</dbReference>
<dbReference type="InterPro" id="IPR036047">
    <property type="entry name" value="F-box-like_dom_sf"/>
</dbReference>
<keyword evidence="3" id="KW-1185">Reference proteome</keyword>
<dbReference type="SUPFAM" id="SSF81383">
    <property type="entry name" value="F-box domain"/>
    <property type="match status" value="1"/>
</dbReference>
<accession>A0A484KDS6</accession>
<feature type="domain" description="F-box" evidence="1">
    <location>
        <begin position="31"/>
        <end position="70"/>
    </location>
</feature>
<sequence>MAIQWVPHLLCFRPAGENQGGSGSGSGFDLISDDILIDILRRLPADAILQCRKVCRHWRTLTSSTHFINLQHQTAPSLLLVQCQPRLGFLATRRDYFVYDAPAKKLVKIPFRSKFGFKGPDPGIRTEFLSLHDASGPLLHIRASGHLFVWESSFAFNLITRQVQAIQDRTMCDRVYGIFFNEARNEYNHLSLCCPSHPLPTDAIMPRRFYSRHAPLRAQSSRTGPCS</sequence>
<dbReference type="InterPro" id="IPR050796">
    <property type="entry name" value="SCF_F-box_component"/>
</dbReference>
<name>A0A484KDS6_9ASTE</name>